<reference evidence="2" key="1">
    <citation type="journal article" date="2022" name="bioRxiv">
        <title>Sequencing and chromosome-scale assembly of the giantPleurodeles waltlgenome.</title>
        <authorList>
            <person name="Brown T."/>
            <person name="Elewa A."/>
            <person name="Iarovenko S."/>
            <person name="Subramanian E."/>
            <person name="Araus A.J."/>
            <person name="Petzold A."/>
            <person name="Susuki M."/>
            <person name="Suzuki K.-i.T."/>
            <person name="Hayashi T."/>
            <person name="Toyoda A."/>
            <person name="Oliveira C."/>
            <person name="Osipova E."/>
            <person name="Leigh N.D."/>
            <person name="Simon A."/>
            <person name="Yun M.H."/>
        </authorList>
    </citation>
    <scope>NUCLEOTIDE SEQUENCE</scope>
    <source>
        <strain evidence="2">20211129_DDA</strain>
        <tissue evidence="2">Liver</tissue>
    </source>
</reference>
<gene>
    <name evidence="2" type="ORF">NDU88_001103</name>
</gene>
<dbReference type="AlphaFoldDB" id="A0AAV7VYG3"/>
<dbReference type="Proteomes" id="UP001066276">
    <property type="component" value="Chromosome 1_2"/>
</dbReference>
<organism evidence="2 3">
    <name type="scientific">Pleurodeles waltl</name>
    <name type="common">Iberian ribbed newt</name>
    <dbReference type="NCBI Taxonomy" id="8319"/>
    <lineage>
        <taxon>Eukaryota</taxon>
        <taxon>Metazoa</taxon>
        <taxon>Chordata</taxon>
        <taxon>Craniata</taxon>
        <taxon>Vertebrata</taxon>
        <taxon>Euteleostomi</taxon>
        <taxon>Amphibia</taxon>
        <taxon>Batrachia</taxon>
        <taxon>Caudata</taxon>
        <taxon>Salamandroidea</taxon>
        <taxon>Salamandridae</taxon>
        <taxon>Pleurodelinae</taxon>
        <taxon>Pleurodeles</taxon>
    </lineage>
</organism>
<keyword evidence="3" id="KW-1185">Reference proteome</keyword>
<name>A0AAV7VYG3_PLEWA</name>
<proteinExistence type="predicted"/>
<dbReference type="EMBL" id="JANPWB010000002">
    <property type="protein sequence ID" value="KAJ1205675.1"/>
    <property type="molecule type" value="Genomic_DNA"/>
</dbReference>
<protein>
    <submittedName>
        <fullName evidence="2">Uncharacterized protein</fullName>
    </submittedName>
</protein>
<feature type="region of interest" description="Disordered" evidence="1">
    <location>
        <begin position="266"/>
        <end position="326"/>
    </location>
</feature>
<evidence type="ECO:0000256" key="1">
    <source>
        <dbReference type="SAM" id="MobiDB-lite"/>
    </source>
</evidence>
<comment type="caution">
    <text evidence="2">The sequence shown here is derived from an EMBL/GenBank/DDBJ whole genome shotgun (WGS) entry which is preliminary data.</text>
</comment>
<accession>A0AAV7VYG3</accession>
<feature type="region of interest" description="Disordered" evidence="1">
    <location>
        <begin position="145"/>
        <end position="185"/>
    </location>
</feature>
<evidence type="ECO:0000313" key="3">
    <source>
        <dbReference type="Proteomes" id="UP001066276"/>
    </source>
</evidence>
<feature type="region of interest" description="Disordered" evidence="1">
    <location>
        <begin position="1"/>
        <end position="31"/>
    </location>
</feature>
<sequence>MPPSPPPVIQSPKSKCRTRSSHPLVAPGPLSSGQARALWQALFSAESESTPAPPCYGTLTSSCPHPTTNWVSLAAGGPPLQAPSVSVSVLLFGPVAPPQATPLLEGPHTPCLGLYTVGHLRAAADRALAQLQWGGFQWAPPPYQVRRHPSLGAPVPSGTHGPGPPRPQEGPTTTASPPGPTSCSNSCCQAGPTFPTGRCEPRRAPGPGLSPCRCSLHAHGTGLAQASSADAEIFTPSPAAARPSGPAQRAGAPLSLFATVHGKITDRGRRHPKSQVRSHLASPASPVDHSTGPQGRPQAPASCGGAHPRLRREFRTSPVWATTLQH</sequence>
<evidence type="ECO:0000313" key="2">
    <source>
        <dbReference type="EMBL" id="KAJ1205675.1"/>
    </source>
</evidence>